<reference evidence="3" key="1">
    <citation type="submission" date="2021-07" db="EMBL/GenBank/DDBJ databases">
        <authorList>
            <person name="Branca A.L. A."/>
        </authorList>
    </citation>
    <scope>NUCLEOTIDE SEQUENCE</scope>
</reference>
<dbReference type="Pfam" id="PF01535">
    <property type="entry name" value="PPR"/>
    <property type="match status" value="1"/>
</dbReference>
<dbReference type="OrthoDB" id="1882346at2759"/>
<dbReference type="NCBIfam" id="TIGR00756">
    <property type="entry name" value="PPR"/>
    <property type="match status" value="1"/>
</dbReference>
<proteinExistence type="predicted"/>
<protein>
    <submittedName>
        <fullName evidence="3">Uncharacterized protein</fullName>
    </submittedName>
</protein>
<dbReference type="EMBL" id="CAJVOS010000038">
    <property type="protein sequence ID" value="CAG8175952.1"/>
    <property type="molecule type" value="Genomic_DNA"/>
</dbReference>
<dbReference type="InterPro" id="IPR011990">
    <property type="entry name" value="TPR-like_helical_dom_sf"/>
</dbReference>
<dbReference type="GO" id="GO:0006396">
    <property type="term" value="P:RNA processing"/>
    <property type="evidence" value="ECO:0007669"/>
    <property type="project" value="TreeGrafter"/>
</dbReference>
<dbReference type="Gene3D" id="1.25.40.10">
    <property type="entry name" value="Tetratricopeptide repeat domain"/>
    <property type="match status" value="2"/>
</dbReference>
<name>A0A9W4MZ39_PENOL</name>
<comment type="caution">
    <text evidence="3">The sequence shown here is derived from an EMBL/GenBank/DDBJ whole genome shotgun (WGS) entry which is preliminary data.</text>
</comment>
<dbReference type="GO" id="GO:0007005">
    <property type="term" value="P:mitochondrion organization"/>
    <property type="evidence" value="ECO:0007669"/>
    <property type="project" value="TreeGrafter"/>
</dbReference>
<feature type="repeat" description="PPR" evidence="1">
    <location>
        <begin position="716"/>
        <end position="750"/>
    </location>
</feature>
<sequence length="1403" mass="160102">MLERATGCLENAGRRVLRNSHGAVRSGHSLCDRTRKERGAGADAPHWLLALLQASGQQSSSTVDSCHSSKSERFNGGPAPLEFLYPREPQRLVAPRPSHAQRRPGLRRRRSLVGFSRSYVSVSSLRQAVADVSLSHEHACQGTDGVDAKSSGVQDLVIEDLENDSLLHQELHTEDAGIDDPGSDDLEPGDLDTGNQTTEKPQDPESIERERKLQADLHAFLLKDGNQFDIAWIRFVAAGRPSKLLSPLCAYMSKSQTFKDKRRVWYLFRLIPPEKRTAYDYRNMLTSDLHLSHVDKPRHLDHICTHALSTPFAQEIVSLVVKHYVEHREWARLRSLWSKLIAIPLSQRGSLCYDVLEHINRVNFPEFSLARHLLNLARFAIRHIDDEATYDFTRRLVQRFAESKDILTLTPPSSILAVLRDYGSTGLLHYRAYLKLINHHFFGDRDQFIRGILFYRQFRSDMPNVKPPKSMLVQVVERLQELKVPEAVDYFLDEIKQRTQQPPSIYVLVRAMITFAMSSDAKSVHRIYNMLIEHHGLPRSRRIVSPVLMVHARLGDVPGALREFERLSAEFNLTPNTSCWNMIILAHVNAGDLQGALSTFSDLLASGESPDAYSFGPLLMLFSKRGDVANVRRLIKEAQLRGVKMNTTLLDKAVRVYCSSGELRFAEELTEASVDLVEGSTLRMWNVLLLHYARRISKYSFRRILDRIGKLGLTPDAWTHAAIMLAYSLSNQPDFARNALRTMHRSGLRPTQHHYSILLLGYLRRRNRDMVHVIFREMETRFGRPGLSASLLNLQMQINRDLENVHDKNTPAESIVLEQAEKTLMKSIENFAANPTAATHASPMTAEGSSVDLATTMHYQHLVTNYAVEGSTEKAFEMLDQYIAHRKLAGVHDNGLESLPLGFVKAVMILYQKTQQFDKVEDCWHVLMGKVHKLAGNVDLGKVFSKSTSESSLASSDDSNSATEGKVLPSRRFMLDYPFTIFMRSLACREQFDRIHDEVAKFQQAGFALSGMNWSNYIASLASSDDTKDIVVAFQLFEEKFIPHFPGWSWMKQGYGIRPLHCPVTIHHLDGKFGMNKPRRMMGRHAINHWRKIEPDYMHPDYPTMVLLAAAIRRLRDASIEEGPEQMRTLHLTATNTFETIAEMPRLPDKYQGALLRDREVFPDALSFPVKIFTTRTGALGVERGPTTRTFARATYEPLDLDIHLTRNSVDEQNVTRLLPAEERASLGALATVIPREDRIAIEQQFYEYNELTRIWKKRSAHQKRLIERARRENKGLMYGIPVEFVINKYKPKKLKLEEQLFDKYYRTWRLRKPTYLLYKPVTGYPEQRKYRAYSAQGLSRRGVGRKRTKRREFPTMTRQEASVIGRARVARAIEARRAAKAAKAAQLAQAARAEELITNSEV</sequence>
<evidence type="ECO:0000313" key="4">
    <source>
        <dbReference type="Proteomes" id="UP001153618"/>
    </source>
</evidence>
<dbReference type="PROSITE" id="PS51375">
    <property type="entry name" value="PPR"/>
    <property type="match status" value="2"/>
</dbReference>
<gene>
    <name evidence="3" type="ORF">POLS_LOCUS6794</name>
</gene>
<dbReference type="PANTHER" id="PTHR47934">
    <property type="entry name" value="PENTATRICOPEPTIDE REPEAT-CONTAINING PROTEIN PET309, MITOCHONDRIAL"/>
    <property type="match status" value="1"/>
</dbReference>
<dbReference type="GO" id="GO:0003729">
    <property type="term" value="F:mRNA binding"/>
    <property type="evidence" value="ECO:0007669"/>
    <property type="project" value="TreeGrafter"/>
</dbReference>
<keyword evidence="4" id="KW-1185">Reference proteome</keyword>
<organism evidence="3 4">
    <name type="scientific">Penicillium olsonii</name>
    <dbReference type="NCBI Taxonomy" id="99116"/>
    <lineage>
        <taxon>Eukaryota</taxon>
        <taxon>Fungi</taxon>
        <taxon>Dikarya</taxon>
        <taxon>Ascomycota</taxon>
        <taxon>Pezizomycotina</taxon>
        <taxon>Eurotiomycetes</taxon>
        <taxon>Eurotiomycetidae</taxon>
        <taxon>Eurotiales</taxon>
        <taxon>Aspergillaceae</taxon>
        <taxon>Penicillium</taxon>
    </lineage>
</organism>
<feature type="compositionally biased region" description="Acidic residues" evidence="2">
    <location>
        <begin position="176"/>
        <end position="190"/>
    </location>
</feature>
<dbReference type="InterPro" id="IPR051114">
    <property type="entry name" value="Mito_RNA_Proc_CCM1"/>
</dbReference>
<accession>A0A9W4MZ39</accession>
<dbReference type="Proteomes" id="UP001153618">
    <property type="component" value="Unassembled WGS sequence"/>
</dbReference>
<evidence type="ECO:0000313" key="3">
    <source>
        <dbReference type="EMBL" id="CAG8175952.1"/>
    </source>
</evidence>
<dbReference type="GO" id="GO:0005739">
    <property type="term" value="C:mitochondrion"/>
    <property type="evidence" value="ECO:0007669"/>
    <property type="project" value="TreeGrafter"/>
</dbReference>
<feature type="repeat" description="PPR" evidence="1">
    <location>
        <begin position="576"/>
        <end position="610"/>
    </location>
</feature>
<feature type="region of interest" description="Disordered" evidence="2">
    <location>
        <begin position="173"/>
        <end position="209"/>
    </location>
</feature>
<evidence type="ECO:0000256" key="2">
    <source>
        <dbReference type="SAM" id="MobiDB-lite"/>
    </source>
</evidence>
<dbReference type="InterPro" id="IPR002885">
    <property type="entry name" value="PPR_rpt"/>
</dbReference>
<feature type="compositionally biased region" description="Basic and acidic residues" evidence="2">
    <location>
        <begin position="200"/>
        <end position="209"/>
    </location>
</feature>
<evidence type="ECO:0000256" key="1">
    <source>
        <dbReference type="PROSITE-ProRule" id="PRU00708"/>
    </source>
</evidence>
<dbReference type="PANTHER" id="PTHR47934:SF6">
    <property type="entry name" value="MITOCHONDRIAL GROUP I INTRON SPLICING FACTOR CCM1-RELATED"/>
    <property type="match status" value="1"/>
</dbReference>